<feature type="domain" description="SGNH hydrolase-type esterase" evidence="1">
    <location>
        <begin position="11"/>
        <end position="182"/>
    </location>
</feature>
<comment type="caution">
    <text evidence="2">The sequence shown here is derived from an EMBL/GenBank/DDBJ whole genome shotgun (WGS) entry which is preliminary data.</text>
</comment>
<protein>
    <submittedName>
        <fullName evidence="2">Lipolytic enzyme, G-D-S-L</fullName>
    </submittedName>
</protein>
<evidence type="ECO:0000313" key="3">
    <source>
        <dbReference type="Proteomes" id="UP000886752"/>
    </source>
</evidence>
<dbReference type="InterPro" id="IPR036514">
    <property type="entry name" value="SGNH_hydro_sf"/>
</dbReference>
<dbReference type="Proteomes" id="UP000886752">
    <property type="component" value="Unassembled WGS sequence"/>
</dbReference>
<dbReference type="AlphaFoldDB" id="A0A9D1TNL3"/>
<evidence type="ECO:0000259" key="1">
    <source>
        <dbReference type="Pfam" id="PF13472"/>
    </source>
</evidence>
<evidence type="ECO:0000313" key="2">
    <source>
        <dbReference type="EMBL" id="HIV99717.1"/>
    </source>
</evidence>
<name>A0A9D1TNL3_9BACT</name>
<reference evidence="2" key="2">
    <citation type="submission" date="2021-04" db="EMBL/GenBank/DDBJ databases">
        <authorList>
            <person name="Gilroy R."/>
        </authorList>
    </citation>
    <scope>NUCLEOTIDE SEQUENCE</scope>
    <source>
        <strain evidence="2">ChiHecec2B26-446</strain>
    </source>
</reference>
<dbReference type="InterPro" id="IPR013830">
    <property type="entry name" value="SGNH_hydro"/>
</dbReference>
<dbReference type="Pfam" id="PF13472">
    <property type="entry name" value="Lipase_GDSL_2"/>
    <property type="match status" value="1"/>
</dbReference>
<sequence>MGREHTDTWFFFGDSITLGVNDTEQPGGFVSRLALLGAASGAYSLPPATFYNLGARRQTLSQIEARFEQEYTARLMPGIRSRLAFCTGTVDLAGGADPVRLSRDVLRLVARAREIAPTLFICPFPVKNETVSAAIATYGLLAEQACSSVNVPCINLYQQLQKDGFVSLLTDAVHPGPAGNALIARLLLDHPAIKTFLTVDD</sequence>
<gene>
    <name evidence="2" type="ORF">H9894_00775</name>
</gene>
<dbReference type="SUPFAM" id="SSF52266">
    <property type="entry name" value="SGNH hydrolase"/>
    <property type="match status" value="1"/>
</dbReference>
<organism evidence="2 3">
    <name type="scientific">Candidatus Desulfovibrio intestinipullorum</name>
    <dbReference type="NCBI Taxonomy" id="2838536"/>
    <lineage>
        <taxon>Bacteria</taxon>
        <taxon>Pseudomonadati</taxon>
        <taxon>Thermodesulfobacteriota</taxon>
        <taxon>Desulfovibrionia</taxon>
        <taxon>Desulfovibrionales</taxon>
        <taxon>Desulfovibrionaceae</taxon>
        <taxon>Desulfovibrio</taxon>
    </lineage>
</organism>
<proteinExistence type="predicted"/>
<reference evidence="2" key="1">
    <citation type="journal article" date="2021" name="PeerJ">
        <title>Extensive microbial diversity within the chicken gut microbiome revealed by metagenomics and culture.</title>
        <authorList>
            <person name="Gilroy R."/>
            <person name="Ravi A."/>
            <person name="Getino M."/>
            <person name="Pursley I."/>
            <person name="Horton D.L."/>
            <person name="Alikhan N.F."/>
            <person name="Baker D."/>
            <person name="Gharbi K."/>
            <person name="Hall N."/>
            <person name="Watson M."/>
            <person name="Adriaenssens E.M."/>
            <person name="Foster-Nyarko E."/>
            <person name="Jarju S."/>
            <person name="Secka A."/>
            <person name="Antonio M."/>
            <person name="Oren A."/>
            <person name="Chaudhuri R.R."/>
            <person name="La Ragione R."/>
            <person name="Hildebrand F."/>
            <person name="Pallen M.J."/>
        </authorList>
    </citation>
    <scope>NUCLEOTIDE SEQUENCE</scope>
    <source>
        <strain evidence="2">ChiHecec2B26-446</strain>
    </source>
</reference>
<dbReference type="GO" id="GO:0016788">
    <property type="term" value="F:hydrolase activity, acting on ester bonds"/>
    <property type="evidence" value="ECO:0007669"/>
    <property type="project" value="UniProtKB-ARBA"/>
</dbReference>
<accession>A0A9D1TNL3</accession>
<dbReference type="EMBL" id="DXHV01000010">
    <property type="protein sequence ID" value="HIV99717.1"/>
    <property type="molecule type" value="Genomic_DNA"/>
</dbReference>
<dbReference type="Gene3D" id="3.40.50.1110">
    <property type="entry name" value="SGNH hydrolase"/>
    <property type="match status" value="1"/>
</dbReference>